<dbReference type="PANTHER" id="PTHR12774">
    <property type="entry name" value="PEROXISOMAL BIOGENESIS FACTOR 19"/>
    <property type="match status" value="1"/>
</dbReference>
<comment type="similarity">
    <text evidence="1">Belongs to the peroxin-19 family.</text>
</comment>
<name>A0AAW2IHR5_9NEOP</name>
<feature type="compositionally biased region" description="Basic and acidic residues" evidence="3">
    <location>
        <begin position="37"/>
        <end position="46"/>
    </location>
</feature>
<organism evidence="4">
    <name type="scientific">Menopon gallinae</name>
    <name type="common">poultry shaft louse</name>
    <dbReference type="NCBI Taxonomy" id="328185"/>
    <lineage>
        <taxon>Eukaryota</taxon>
        <taxon>Metazoa</taxon>
        <taxon>Ecdysozoa</taxon>
        <taxon>Arthropoda</taxon>
        <taxon>Hexapoda</taxon>
        <taxon>Insecta</taxon>
        <taxon>Pterygota</taxon>
        <taxon>Neoptera</taxon>
        <taxon>Paraneoptera</taxon>
        <taxon>Psocodea</taxon>
        <taxon>Troctomorpha</taxon>
        <taxon>Phthiraptera</taxon>
        <taxon>Amblycera</taxon>
        <taxon>Menoponidae</taxon>
        <taxon>Menopon</taxon>
    </lineage>
</organism>
<dbReference type="Gene3D" id="1.20.120.900">
    <property type="entry name" value="Pex19, mPTS binding domain"/>
    <property type="match status" value="1"/>
</dbReference>
<sequence length="317" mass="35860">MAEKQETELSRGSETDEKLSNDCNKAKKTKKRKKKEKPQENEKSLGEDEELSELLDSALGDFESCSGPDDEEEKSEEKSKPVPPNSLWDEEFLRQAAEKLQQSFQTGFSAGDTPMTAEQLGQNIQSLAEAMTEMAGGQISPDMEFNSLFAQTLRQMSETTDSSRQFTEEDFNNIMSNLNNCFESPEAKDMFPLLFSMMENLLSKDVLYSDLKSIVDKYPQWLQDNKAKLPSDEYESHMKTVGILRQVCQELENEDPNESEQDKKERCDRILTLMLQVQDLGLIPLEIAGDLSPVLALDRQGSLQMRPNLSPNQCSIA</sequence>
<comment type="caution">
    <text evidence="4">The sequence shown here is derived from an EMBL/GenBank/DDBJ whole genome shotgun (WGS) entry which is preliminary data.</text>
</comment>
<dbReference type="GO" id="GO:0033328">
    <property type="term" value="F:peroxisome membrane targeting sequence binding"/>
    <property type="evidence" value="ECO:0007669"/>
    <property type="project" value="TreeGrafter"/>
</dbReference>
<dbReference type="GO" id="GO:0005778">
    <property type="term" value="C:peroxisomal membrane"/>
    <property type="evidence" value="ECO:0007669"/>
    <property type="project" value="TreeGrafter"/>
</dbReference>
<dbReference type="PANTHER" id="PTHR12774:SF2">
    <property type="entry name" value="PEROXISOMAL BIOGENESIS FACTOR 19"/>
    <property type="match status" value="1"/>
</dbReference>
<dbReference type="EMBL" id="JARGDH010000001">
    <property type="protein sequence ID" value="KAL0281596.1"/>
    <property type="molecule type" value="Genomic_DNA"/>
</dbReference>
<feature type="region of interest" description="Disordered" evidence="3">
    <location>
        <begin position="1"/>
        <end position="87"/>
    </location>
</feature>
<dbReference type="GO" id="GO:0045046">
    <property type="term" value="P:protein import into peroxisome membrane"/>
    <property type="evidence" value="ECO:0007669"/>
    <property type="project" value="TreeGrafter"/>
</dbReference>
<feature type="compositionally biased region" description="Basic and acidic residues" evidence="3">
    <location>
        <begin position="1"/>
        <end position="20"/>
    </location>
</feature>
<evidence type="ECO:0000256" key="2">
    <source>
        <dbReference type="ARBA" id="ARBA00029688"/>
    </source>
</evidence>
<dbReference type="EMBL" id="JARGDH010000001">
    <property type="protein sequence ID" value="KAL0281597.1"/>
    <property type="molecule type" value="Genomic_DNA"/>
</dbReference>
<evidence type="ECO:0000256" key="3">
    <source>
        <dbReference type="SAM" id="MobiDB-lite"/>
    </source>
</evidence>
<protein>
    <recommendedName>
        <fullName evidence="2">Peroxin-19</fullName>
    </recommendedName>
</protein>
<dbReference type="Pfam" id="PF04614">
    <property type="entry name" value="Pex19"/>
    <property type="match status" value="1"/>
</dbReference>
<reference evidence="4" key="1">
    <citation type="journal article" date="2024" name="Gigascience">
        <title>Chromosome-level genome of the poultry shaft louse Menopon gallinae provides insight into the host-switching and adaptive evolution of parasitic lice.</title>
        <authorList>
            <person name="Xu Y."/>
            <person name="Ma L."/>
            <person name="Liu S."/>
            <person name="Liang Y."/>
            <person name="Liu Q."/>
            <person name="He Z."/>
            <person name="Tian L."/>
            <person name="Duan Y."/>
            <person name="Cai W."/>
            <person name="Li H."/>
            <person name="Song F."/>
        </authorList>
    </citation>
    <scope>NUCLEOTIDE SEQUENCE</scope>
    <source>
        <strain evidence="4">Cailab_2023a</strain>
    </source>
</reference>
<dbReference type="InterPro" id="IPR006708">
    <property type="entry name" value="Pex19"/>
</dbReference>
<feature type="compositionally biased region" description="Basic residues" evidence="3">
    <location>
        <begin position="26"/>
        <end position="36"/>
    </location>
</feature>
<evidence type="ECO:0000256" key="1">
    <source>
        <dbReference type="ARBA" id="ARBA00006326"/>
    </source>
</evidence>
<evidence type="ECO:0000313" key="4">
    <source>
        <dbReference type="EMBL" id="KAL0281597.1"/>
    </source>
</evidence>
<gene>
    <name evidence="4" type="ORF">PYX00_002535</name>
</gene>
<proteinExistence type="inferred from homology"/>
<dbReference type="InterPro" id="IPR038322">
    <property type="entry name" value="Pex19_C_sf"/>
</dbReference>
<dbReference type="AlphaFoldDB" id="A0AAW2IHR5"/>
<accession>A0AAW2IHR5</accession>